<comment type="caution">
    <text evidence="2">The sequence shown here is derived from an EMBL/GenBank/DDBJ whole genome shotgun (WGS) entry which is preliminary data.</text>
</comment>
<dbReference type="Proteomes" id="UP001168877">
    <property type="component" value="Unassembled WGS sequence"/>
</dbReference>
<keyword evidence="3" id="KW-1185">Reference proteome</keyword>
<proteinExistence type="predicted"/>
<sequence>MGSTKKNQNTGSFAAMSSSLSSFSNAMHRSANGSTDGALKGRNRHGLVNKYKAQSQLQSKKESAIQLKPTMDPPIALDLSSNSIVNNGLDDQESVGPKCMMIVGSGAKVRSVIGLSGLLRKRDGGDDVGQWSGGDDKVESPMALKNNKLSIEEEDDDFHISAARIMEPPLQPHLHINQSNNNQPLKSHLHEQAKVVRNSGIEDKKNWRLEDRID</sequence>
<reference evidence="2" key="2">
    <citation type="submission" date="2023-06" db="EMBL/GenBank/DDBJ databases">
        <authorList>
            <person name="Swenson N.G."/>
            <person name="Wegrzyn J.L."/>
            <person name="Mcevoy S.L."/>
        </authorList>
    </citation>
    <scope>NUCLEOTIDE SEQUENCE</scope>
    <source>
        <strain evidence="2">NS2018</strain>
        <tissue evidence="2">Leaf</tissue>
    </source>
</reference>
<gene>
    <name evidence="2" type="ORF">LWI29_023293</name>
</gene>
<protein>
    <submittedName>
        <fullName evidence="2">Uncharacterized protein</fullName>
    </submittedName>
</protein>
<dbReference type="EMBL" id="JAUESC010000001">
    <property type="protein sequence ID" value="KAK0607960.1"/>
    <property type="molecule type" value="Genomic_DNA"/>
</dbReference>
<organism evidence="2 3">
    <name type="scientific">Acer saccharum</name>
    <name type="common">Sugar maple</name>
    <dbReference type="NCBI Taxonomy" id="4024"/>
    <lineage>
        <taxon>Eukaryota</taxon>
        <taxon>Viridiplantae</taxon>
        <taxon>Streptophyta</taxon>
        <taxon>Embryophyta</taxon>
        <taxon>Tracheophyta</taxon>
        <taxon>Spermatophyta</taxon>
        <taxon>Magnoliopsida</taxon>
        <taxon>eudicotyledons</taxon>
        <taxon>Gunneridae</taxon>
        <taxon>Pentapetalae</taxon>
        <taxon>rosids</taxon>
        <taxon>malvids</taxon>
        <taxon>Sapindales</taxon>
        <taxon>Sapindaceae</taxon>
        <taxon>Hippocastanoideae</taxon>
        <taxon>Acereae</taxon>
        <taxon>Acer</taxon>
    </lineage>
</organism>
<accession>A0AA39W9C4</accession>
<evidence type="ECO:0000313" key="3">
    <source>
        <dbReference type="Proteomes" id="UP001168877"/>
    </source>
</evidence>
<reference evidence="2" key="1">
    <citation type="journal article" date="2022" name="Plant J.">
        <title>Strategies of tolerance reflected in two North American maple genomes.</title>
        <authorList>
            <person name="McEvoy S.L."/>
            <person name="Sezen U.U."/>
            <person name="Trouern-Trend A."/>
            <person name="McMahon S.M."/>
            <person name="Schaberg P.G."/>
            <person name="Yang J."/>
            <person name="Wegrzyn J.L."/>
            <person name="Swenson N.G."/>
        </authorList>
    </citation>
    <scope>NUCLEOTIDE SEQUENCE</scope>
    <source>
        <strain evidence="2">NS2018</strain>
    </source>
</reference>
<name>A0AA39W9C4_ACESA</name>
<evidence type="ECO:0000313" key="2">
    <source>
        <dbReference type="EMBL" id="KAK0607960.1"/>
    </source>
</evidence>
<evidence type="ECO:0000256" key="1">
    <source>
        <dbReference type="SAM" id="MobiDB-lite"/>
    </source>
</evidence>
<feature type="compositionally biased region" description="Polar residues" evidence="1">
    <location>
        <begin position="25"/>
        <end position="35"/>
    </location>
</feature>
<dbReference type="AlphaFoldDB" id="A0AA39W9C4"/>
<feature type="region of interest" description="Disordered" evidence="1">
    <location>
        <begin position="25"/>
        <end position="59"/>
    </location>
</feature>